<dbReference type="AlphaFoldDB" id="A0A0F9LL97"/>
<organism evidence="1">
    <name type="scientific">marine sediment metagenome</name>
    <dbReference type="NCBI Taxonomy" id="412755"/>
    <lineage>
        <taxon>unclassified sequences</taxon>
        <taxon>metagenomes</taxon>
        <taxon>ecological metagenomes</taxon>
    </lineage>
</organism>
<reference evidence="1" key="1">
    <citation type="journal article" date="2015" name="Nature">
        <title>Complex archaea that bridge the gap between prokaryotes and eukaryotes.</title>
        <authorList>
            <person name="Spang A."/>
            <person name="Saw J.H."/>
            <person name="Jorgensen S.L."/>
            <person name="Zaremba-Niedzwiedzka K."/>
            <person name="Martijn J."/>
            <person name="Lind A.E."/>
            <person name="van Eijk R."/>
            <person name="Schleper C."/>
            <person name="Guy L."/>
            <person name="Ettema T.J."/>
        </authorList>
    </citation>
    <scope>NUCLEOTIDE SEQUENCE</scope>
</reference>
<accession>A0A0F9LL97</accession>
<protein>
    <submittedName>
        <fullName evidence="1">Uncharacterized protein</fullName>
    </submittedName>
</protein>
<dbReference type="Gene3D" id="1.10.10.60">
    <property type="entry name" value="Homeodomain-like"/>
    <property type="match status" value="2"/>
</dbReference>
<evidence type="ECO:0000313" key="1">
    <source>
        <dbReference type="EMBL" id="KKM65105.1"/>
    </source>
</evidence>
<name>A0A0F9LL97_9ZZZZ</name>
<dbReference type="EMBL" id="LAZR01010777">
    <property type="protein sequence ID" value="KKM65105.1"/>
    <property type="molecule type" value="Genomic_DNA"/>
</dbReference>
<comment type="caution">
    <text evidence="1">The sequence shown here is derived from an EMBL/GenBank/DDBJ whole genome shotgun (WGS) entry which is preliminary data.</text>
</comment>
<sequence>MRVLYINKRMTPGMIAIKIGCSRRTIARRLKEFNIQTIKRFEATRNELIGLYVNRRLSCREVAERLGCGSWTINRRLKKYGIPVRKPTGQPGRFEIPKEFLRDQSKSVYKGKFEVPKCVLKDLYIDRKMTMEQIAARFGCSATPICRGLKEHGITIQPSWKRRWLQLPEDEIVDLYVNRKMTVAGISEKFGCSRGTVEKRLIKHNILRRNTVGKNNGNYKGVTKEMKRLNVMMSSGIRNSIKRGKGKRRVKWLSLIPYTHKDLIRHLKKTIPPGYSWRDDFINRKNILQIDHIIPISAFNFSEPEHGDFQKCWALNNLRLLPRIENARKNARLDKPFQPSLLM</sequence>
<gene>
    <name evidence="1" type="ORF">LCGC14_1494580</name>
</gene>
<proteinExistence type="predicted"/>